<dbReference type="InterPro" id="IPR029617">
    <property type="entry name" value="Snt2"/>
</dbReference>
<evidence type="ECO:0000313" key="1">
    <source>
        <dbReference type="EMBL" id="KXJ95572.1"/>
    </source>
</evidence>
<organism evidence="1 2">
    <name type="scientific">Microdochium bolleyi</name>
    <dbReference type="NCBI Taxonomy" id="196109"/>
    <lineage>
        <taxon>Eukaryota</taxon>
        <taxon>Fungi</taxon>
        <taxon>Dikarya</taxon>
        <taxon>Ascomycota</taxon>
        <taxon>Pezizomycotina</taxon>
        <taxon>Sordariomycetes</taxon>
        <taxon>Xylariomycetidae</taxon>
        <taxon>Xylariales</taxon>
        <taxon>Microdochiaceae</taxon>
        <taxon>Microdochium</taxon>
    </lineage>
</organism>
<accession>A0A136JEJ8</accession>
<gene>
    <name evidence="1" type="ORF">Micbo1qcDRAFT_157565</name>
</gene>
<protein>
    <submittedName>
        <fullName evidence="1">Uncharacterized protein</fullName>
    </submittedName>
</protein>
<dbReference type="EMBL" id="KQ964246">
    <property type="protein sequence ID" value="KXJ95572.1"/>
    <property type="molecule type" value="Genomic_DNA"/>
</dbReference>
<dbReference type="Proteomes" id="UP000070501">
    <property type="component" value="Unassembled WGS sequence"/>
</dbReference>
<feature type="non-terminal residue" evidence="1">
    <location>
        <position position="73"/>
    </location>
</feature>
<name>A0A136JEJ8_9PEZI</name>
<dbReference type="InterPro" id="IPR043151">
    <property type="entry name" value="BAH_sf"/>
</dbReference>
<sequence>MHSDVSPLTSLRGKCQIRHKAEIKSLDDYRQTPDCFWFEKLYDRYIQKHYEVIPTFQIVNVPDRVKKVLDERW</sequence>
<dbReference type="OrthoDB" id="336088at2759"/>
<dbReference type="InParanoid" id="A0A136JEJ8"/>
<dbReference type="GO" id="GO:0004842">
    <property type="term" value="F:ubiquitin-protein transferase activity"/>
    <property type="evidence" value="ECO:0007669"/>
    <property type="project" value="TreeGrafter"/>
</dbReference>
<dbReference type="GO" id="GO:0048189">
    <property type="term" value="C:Lid2 complex"/>
    <property type="evidence" value="ECO:0007669"/>
    <property type="project" value="TreeGrafter"/>
</dbReference>
<evidence type="ECO:0000313" key="2">
    <source>
        <dbReference type="Proteomes" id="UP000070501"/>
    </source>
</evidence>
<proteinExistence type="predicted"/>
<dbReference type="STRING" id="196109.A0A136JEJ8"/>
<keyword evidence="2" id="KW-1185">Reference proteome</keyword>
<dbReference type="PANTHER" id="PTHR47672">
    <property type="entry name" value="E3 UBIQUITIN-PROTEIN LIGASE SNT2"/>
    <property type="match status" value="1"/>
</dbReference>
<dbReference type="Gene3D" id="2.30.30.490">
    <property type="match status" value="1"/>
</dbReference>
<dbReference type="AlphaFoldDB" id="A0A136JEJ8"/>
<reference evidence="2" key="1">
    <citation type="submission" date="2016-02" db="EMBL/GenBank/DDBJ databases">
        <title>Draft genome sequence of Microdochium bolleyi, a fungal endophyte of beachgrass.</title>
        <authorList>
            <consortium name="DOE Joint Genome Institute"/>
            <person name="David A.S."/>
            <person name="May G."/>
            <person name="Haridas S."/>
            <person name="Lim J."/>
            <person name="Wang M."/>
            <person name="Labutti K."/>
            <person name="Lipzen A."/>
            <person name="Barry K."/>
            <person name="Grigoriev I.V."/>
        </authorList>
    </citation>
    <scope>NUCLEOTIDE SEQUENCE [LARGE SCALE GENOMIC DNA]</scope>
    <source>
        <strain evidence="2">J235TASD1</strain>
    </source>
</reference>
<dbReference type="GO" id="GO:0036205">
    <property type="term" value="P:histone catabolic process"/>
    <property type="evidence" value="ECO:0007669"/>
    <property type="project" value="TreeGrafter"/>
</dbReference>
<dbReference type="PANTHER" id="PTHR47672:SF1">
    <property type="entry name" value="E3 UBIQUITIN-PROTEIN LIGASE SNT2"/>
    <property type="match status" value="1"/>
</dbReference>